<comment type="similarity">
    <text evidence="1">Belongs to the peptidase C48 family.</text>
</comment>
<evidence type="ECO:0000256" key="2">
    <source>
        <dbReference type="ARBA" id="ARBA00022670"/>
    </source>
</evidence>
<dbReference type="Gene3D" id="3.40.395.10">
    <property type="entry name" value="Adenoviral Proteinase, Chain A"/>
    <property type="match status" value="1"/>
</dbReference>
<dbReference type="InterPro" id="IPR038765">
    <property type="entry name" value="Papain-like_cys_pep_sf"/>
</dbReference>
<gene>
    <name evidence="6" type="ORF">VNI00_018575</name>
</gene>
<organism evidence="6 7">
    <name type="scientific">Paramarasmius palmivorus</name>
    <dbReference type="NCBI Taxonomy" id="297713"/>
    <lineage>
        <taxon>Eukaryota</taxon>
        <taxon>Fungi</taxon>
        <taxon>Dikarya</taxon>
        <taxon>Basidiomycota</taxon>
        <taxon>Agaricomycotina</taxon>
        <taxon>Agaricomycetes</taxon>
        <taxon>Agaricomycetidae</taxon>
        <taxon>Agaricales</taxon>
        <taxon>Marasmiineae</taxon>
        <taxon>Marasmiaceae</taxon>
        <taxon>Paramarasmius</taxon>
    </lineage>
</organism>
<evidence type="ECO:0000256" key="4">
    <source>
        <dbReference type="SAM" id="MobiDB-lite"/>
    </source>
</evidence>
<proteinExistence type="inferred from homology"/>
<comment type="caution">
    <text evidence="6">The sequence shown here is derived from an EMBL/GenBank/DDBJ whole genome shotgun (WGS) entry which is preliminary data.</text>
</comment>
<evidence type="ECO:0000313" key="6">
    <source>
        <dbReference type="EMBL" id="KAK7017561.1"/>
    </source>
</evidence>
<evidence type="ECO:0000256" key="3">
    <source>
        <dbReference type="ARBA" id="ARBA00022801"/>
    </source>
</evidence>
<dbReference type="PROSITE" id="PS50600">
    <property type="entry name" value="ULP_PROTEASE"/>
    <property type="match status" value="1"/>
</dbReference>
<evidence type="ECO:0000313" key="7">
    <source>
        <dbReference type="Proteomes" id="UP001383192"/>
    </source>
</evidence>
<dbReference type="Proteomes" id="UP001383192">
    <property type="component" value="Unassembled WGS sequence"/>
</dbReference>
<dbReference type="Pfam" id="PF02902">
    <property type="entry name" value="Peptidase_C48"/>
    <property type="match status" value="1"/>
</dbReference>
<protein>
    <recommendedName>
        <fullName evidence="5">Ubiquitin-like protease family profile domain-containing protein</fullName>
    </recommendedName>
</protein>
<keyword evidence="7" id="KW-1185">Reference proteome</keyword>
<name>A0AAW0AWB6_9AGAR</name>
<keyword evidence="2" id="KW-0645">Protease</keyword>
<feature type="region of interest" description="Disordered" evidence="4">
    <location>
        <begin position="975"/>
        <end position="998"/>
    </location>
</feature>
<evidence type="ECO:0000259" key="5">
    <source>
        <dbReference type="PROSITE" id="PS50600"/>
    </source>
</evidence>
<reference evidence="6 7" key="1">
    <citation type="submission" date="2024-01" db="EMBL/GenBank/DDBJ databases">
        <title>A draft genome for a cacao thread blight-causing isolate of Paramarasmius palmivorus.</title>
        <authorList>
            <person name="Baruah I.K."/>
            <person name="Bukari Y."/>
            <person name="Amoako-Attah I."/>
            <person name="Meinhardt L.W."/>
            <person name="Bailey B.A."/>
            <person name="Cohen S.P."/>
        </authorList>
    </citation>
    <scope>NUCLEOTIDE SEQUENCE [LARGE SCALE GENOMIC DNA]</scope>
    <source>
        <strain evidence="6 7">GH-12</strain>
    </source>
</reference>
<keyword evidence="3" id="KW-0378">Hydrolase</keyword>
<dbReference type="SUPFAM" id="SSF54001">
    <property type="entry name" value="Cysteine proteinases"/>
    <property type="match status" value="1"/>
</dbReference>
<feature type="domain" description="Ubiquitin-like protease family profile" evidence="5">
    <location>
        <begin position="217"/>
        <end position="387"/>
    </location>
</feature>
<dbReference type="EMBL" id="JAYKXP010000248">
    <property type="protein sequence ID" value="KAK7017561.1"/>
    <property type="molecule type" value="Genomic_DNA"/>
</dbReference>
<accession>A0AAW0AWB6</accession>
<dbReference type="GO" id="GO:0006508">
    <property type="term" value="P:proteolysis"/>
    <property type="evidence" value="ECO:0007669"/>
    <property type="project" value="UniProtKB-KW"/>
</dbReference>
<sequence length="1598" mass="180355">MDPSLSPTTVDSNLDPRIVHPEPGELTQTFIANEWIGCGLQWRDDFPPFVITERNRARSPPQALISALIPESDTPVSSLSPFFIHPQSNAHMTECPPYSHAEPTVDLSTVSIVTVRQFLIPLIPHAFRLSETFNDAWLSGAQSITLSPSERLPMWCVELLKRLNYIEVRMEAWSKSINWLRSFANQDSGFTELIATAEASLVHIPYHLAVPGFSPAVNFNTVQLPTLLSNEWLHDEHINAGAELIMQRMDSSERTRIANCYLIPALRAMRSRSDGYNPRHLSELDRLIHKNELDILYIPYHNGQDHWTLIQVDLQTRQLSYGDSLHPFAVIPRTAAETLNWWLEALEPLDSTLTSRSYGVSLRRFPYPIQKDGNSCGVVVLSTLAHLLLGTEPWTPEIRHTERINWFLRLSEHFHDKSGIILQKASFTLDPISVVDTIAGFPPPVGHAGLVPPVPCLGKRPLMDQDDYHLHTLDTLMDMDNADLQDPPPKKTRKLNSGTPAPANGVRCQTFRSKILVIDPYAQFDDERLDNVFCSACAKWVQMRGRWCTKYFKGHRNSQACRARQKQQPSRTLQSFGFVKGHPTTLPLPLPHPVQQTLRPCPALSRYKYPIIDKYLYRSPVSSGGAPSRSRLAQDLGFPQDVKLTPAQEREIARLQEITAQWNDLRCWIHQSLRSAFGHFATLLSNFSSSFWRTIDILDACRQARSRSPRFAPGISSKNVNQLSATLTQYGYMGPIALSWDDTELEPALSVLRQTDTDTVLVVGEARGVLEFSTMEEVEHFLEEGSFTKADKVRLYLATIPLPRIPPIPVALVARKGNMSAEELFVLHQELVRLLAESYIYPVSMACDGTETERKLQRLIHVNAAGVQYFSIENSFSPAIVQLEIPTFYDGRPAVLVQDSKHARKTARNQLQSGARFLVFANFFVVFSMIYHLACHSSSPLFKRDVVATDKQDDRAAARIFSSQFLEFQMLSQSQSDAGPSRPASILSDEATDHPPRVSQPQIALTLYLFFMGELMDAWQNRWISHLERAKMVLRARFFLMAWRSHIDRHPDYSPSVQFISRESFDIFMTLCDSLLALICVYRNRYPTYPLLPWLHSTEGDEHFFGLLRILKKDLLFYDVIVFEPKWRVLILGEFGNLTPDQQARATGSGMFHTYYKADDLDLVILGIYPTDKELHIVSDAALSECSDLAKAAGMDVRELLTSYKRPDPYFREQRTAPHPMHRPQTLAEILELFQRTDLPLRQDEQVEVCEFALASEQVDQSLAIESLPDSCDAEADIVRNRVQESLISGVESRLLTYDPSPISFVDNNSTLISAALIRERARHQPKETALAVRQKGKNWNTQTEMSLRDRIHNRLKSIQDSAASTSGVGRRVRHEGVFSSSATNSRSVNKETVMAVKAQEFGSARTTCFSPLQALGLHDNLYCANVLPYRPLCEGSFILFLKDTSEILLGEVMALYSKPDYRGAKYESISSAAAIGHLSNTFVKVYSPLGRLMCTTMSCSSLNCATYLKVNTNHILFSFLPTQFSKTQLPGNMSLVQFSQDVRVIWDRLEENLVLVVACVDALRVAVSKRSKKVVATKVPSVELQVDTDDSDSGVEA</sequence>
<dbReference type="GO" id="GO:0019783">
    <property type="term" value="F:ubiquitin-like protein peptidase activity"/>
    <property type="evidence" value="ECO:0007669"/>
    <property type="project" value="UniProtKB-ARBA"/>
</dbReference>
<evidence type="ECO:0000256" key="1">
    <source>
        <dbReference type="ARBA" id="ARBA00005234"/>
    </source>
</evidence>
<dbReference type="InterPro" id="IPR003653">
    <property type="entry name" value="Peptidase_C48_C"/>
</dbReference>
<dbReference type="GO" id="GO:0008234">
    <property type="term" value="F:cysteine-type peptidase activity"/>
    <property type="evidence" value="ECO:0007669"/>
    <property type="project" value="InterPro"/>
</dbReference>